<dbReference type="InterPro" id="IPR001611">
    <property type="entry name" value="Leu-rich_rpt"/>
</dbReference>
<feature type="compositionally biased region" description="Acidic residues" evidence="1">
    <location>
        <begin position="52"/>
        <end position="63"/>
    </location>
</feature>
<dbReference type="Gene3D" id="3.80.10.10">
    <property type="entry name" value="Ribonuclease Inhibitor"/>
    <property type="match status" value="2"/>
</dbReference>
<dbReference type="AlphaFoldDB" id="A0AAV2KBH6"/>
<dbReference type="EMBL" id="OZ035839">
    <property type="protein sequence ID" value="CAL1586390.1"/>
    <property type="molecule type" value="Genomic_DNA"/>
</dbReference>
<feature type="region of interest" description="Disordered" evidence="1">
    <location>
        <begin position="1"/>
        <end position="65"/>
    </location>
</feature>
<dbReference type="PANTHER" id="PTHR24114">
    <property type="entry name" value="LEUCINE RICH REPEAT FAMILY PROTEIN"/>
    <property type="match status" value="1"/>
</dbReference>
<dbReference type="SMART" id="SM00368">
    <property type="entry name" value="LRR_RI"/>
    <property type="match status" value="6"/>
</dbReference>
<dbReference type="Gene3D" id="1.10.238.10">
    <property type="entry name" value="EF-hand"/>
    <property type="match status" value="1"/>
</dbReference>
<reference evidence="3 4" key="1">
    <citation type="submission" date="2024-04" db="EMBL/GenBank/DDBJ databases">
        <authorList>
            <person name="Waldvogel A.-M."/>
            <person name="Schoenle A."/>
        </authorList>
    </citation>
    <scope>NUCLEOTIDE SEQUENCE [LARGE SCALE GENOMIC DNA]</scope>
</reference>
<keyword evidence="4" id="KW-1185">Reference proteome</keyword>
<proteinExistence type="predicted"/>
<evidence type="ECO:0000259" key="2">
    <source>
        <dbReference type="PROSITE" id="PS50222"/>
    </source>
</evidence>
<gene>
    <name evidence="3" type="ORF">KC01_LOCUS16463</name>
</gene>
<dbReference type="GO" id="GO:0005509">
    <property type="term" value="F:calcium ion binding"/>
    <property type="evidence" value="ECO:0007669"/>
    <property type="project" value="InterPro"/>
</dbReference>
<accession>A0AAV2KBH6</accession>
<feature type="domain" description="EF-hand" evidence="2">
    <location>
        <begin position="358"/>
        <end position="393"/>
    </location>
</feature>
<evidence type="ECO:0000313" key="3">
    <source>
        <dbReference type="EMBL" id="CAL1586390.1"/>
    </source>
</evidence>
<dbReference type="InterPro" id="IPR002048">
    <property type="entry name" value="EF_hand_dom"/>
</dbReference>
<dbReference type="SUPFAM" id="SSF52047">
    <property type="entry name" value="RNI-like"/>
    <property type="match status" value="1"/>
</dbReference>
<evidence type="ECO:0000313" key="4">
    <source>
        <dbReference type="Proteomes" id="UP001497482"/>
    </source>
</evidence>
<dbReference type="InterPro" id="IPR052394">
    <property type="entry name" value="LRR-containing"/>
</dbReference>
<dbReference type="Proteomes" id="UP001497482">
    <property type="component" value="Chromosome 17"/>
</dbReference>
<feature type="compositionally biased region" description="Basic and acidic residues" evidence="1">
    <location>
        <begin position="30"/>
        <end position="50"/>
    </location>
</feature>
<organism evidence="3 4">
    <name type="scientific">Knipowitschia caucasica</name>
    <name type="common">Caucasian dwarf goby</name>
    <name type="synonym">Pomatoschistus caucasicus</name>
    <dbReference type="NCBI Taxonomy" id="637954"/>
    <lineage>
        <taxon>Eukaryota</taxon>
        <taxon>Metazoa</taxon>
        <taxon>Chordata</taxon>
        <taxon>Craniata</taxon>
        <taxon>Vertebrata</taxon>
        <taxon>Euteleostomi</taxon>
        <taxon>Actinopterygii</taxon>
        <taxon>Neopterygii</taxon>
        <taxon>Teleostei</taxon>
        <taxon>Neoteleostei</taxon>
        <taxon>Acanthomorphata</taxon>
        <taxon>Gobiaria</taxon>
        <taxon>Gobiiformes</taxon>
        <taxon>Gobioidei</taxon>
        <taxon>Gobiidae</taxon>
        <taxon>Gobiinae</taxon>
        <taxon>Knipowitschia</taxon>
    </lineage>
</organism>
<dbReference type="Pfam" id="PF13516">
    <property type="entry name" value="LRR_6"/>
    <property type="match status" value="2"/>
</dbReference>
<dbReference type="InterPro" id="IPR011992">
    <property type="entry name" value="EF-hand-dom_pair"/>
</dbReference>
<dbReference type="SUPFAM" id="SSF47473">
    <property type="entry name" value="EF-hand"/>
    <property type="match status" value="1"/>
</dbReference>
<feature type="compositionally biased region" description="Polar residues" evidence="1">
    <location>
        <begin position="10"/>
        <end position="23"/>
    </location>
</feature>
<dbReference type="PANTHER" id="PTHR24114:SF49">
    <property type="entry name" value="LEUCINE-RICH REPEAT-CONTAINING PROTEIN 74A"/>
    <property type="match status" value="1"/>
</dbReference>
<sequence>MAVTRESEQLKNTFKSKQPTGTYTFIHFGQPREKNNTKRMEPQTEDHSGSEFDTDLEESDPPPDEQYPFLHAWTTEAVSMHYNNHRGDCLNMNHFGLGPQGAKALAKILKTDSNITTLELEDNNLQTKGTDYVADMLQINSNISSLNLSKNDLCSEGAQIISKIMLDNYHVKCMRLSGNGFDDVSAKYLADALKGDYVIRELDLSHNKFSTIAGGHLGQMIGVNLGIEVLNLSWNNINMKGAVALCSGLKINSTLKHLFLAANGFSSYVAEALSQTLKLPYNTISSAGALTLLKAVDKSTGTGLEDIDISTVVVCEAFLQLLGSVQRKFPKLSVQYTALPDVTERVSALPLFKKHLQENMESLMEYFRAVDKDGTMKISTVDFRNITSAEMPLTPNQLEWLVKTFDSQCTATINYSQFYKMV</sequence>
<dbReference type="InterPro" id="IPR032675">
    <property type="entry name" value="LRR_dom_sf"/>
</dbReference>
<evidence type="ECO:0000256" key="1">
    <source>
        <dbReference type="SAM" id="MobiDB-lite"/>
    </source>
</evidence>
<protein>
    <recommendedName>
        <fullName evidence="2">EF-hand domain-containing protein</fullName>
    </recommendedName>
</protein>
<dbReference type="PROSITE" id="PS50222">
    <property type="entry name" value="EF_HAND_2"/>
    <property type="match status" value="1"/>
</dbReference>
<name>A0AAV2KBH6_KNICA</name>